<dbReference type="RefSeq" id="WP_184430871.1">
    <property type="nucleotide sequence ID" value="NZ_JACIGI010000001.1"/>
</dbReference>
<comment type="caution">
    <text evidence="1">The sequence shown here is derived from an EMBL/GenBank/DDBJ whole genome shotgun (WGS) entry which is preliminary data.</text>
</comment>
<organism evidence="1 2">
    <name type="scientific">Roseospira goensis</name>
    <dbReference type="NCBI Taxonomy" id="391922"/>
    <lineage>
        <taxon>Bacteria</taxon>
        <taxon>Pseudomonadati</taxon>
        <taxon>Pseudomonadota</taxon>
        <taxon>Alphaproteobacteria</taxon>
        <taxon>Rhodospirillales</taxon>
        <taxon>Rhodospirillaceae</taxon>
        <taxon>Roseospira</taxon>
    </lineage>
</organism>
<protein>
    <submittedName>
        <fullName evidence="1">Uncharacterized protein</fullName>
    </submittedName>
</protein>
<gene>
    <name evidence="1" type="ORF">GGD88_000102</name>
</gene>
<dbReference type="Proteomes" id="UP000555728">
    <property type="component" value="Unassembled WGS sequence"/>
</dbReference>
<keyword evidence="2" id="KW-1185">Reference proteome</keyword>
<sequence length="644" mass="71759">MILPDVPPGAFDAPERRLPQYGARAADEALLAALRVVLAGPDAAAAEAAGRLPALAAASGFPTVCDRVVLVLYQPGERRLLGVRRGADLGDALARVATALRGHARRPRFAVDDPARCRLQMDIVVDPPRPCDARAIGMTRTGDAHFEIGLDGLILSRPGQRRYVLPGDAYVSSYMSMQPMRQRIARLYGDDVFDTHTAERFTSESYVSYGTTWLRLYRGHPVNGALTVERMQRATRLAIDHVVRHLGGDGRFLYYYDAATDSRRDHEHPTRDPDTNPYYNIVRHSGGLLLLLYHARLTGDLSVLEPLHRAVAFLVAQTRAYTTSRGEEALYVYYNRKAKLGGSGVALYALGEYRRLTGDPRYDDVARKIARHLVEQIADSGEFVYYKYYLDQHVTAAENHAYFSFYYPGEALCGLAGYCLHILGDGPDDADERACILDAAHRAMRFLIVERPGTRAEHYRSLPSDAWLMMAVMEFWDDPAFRQDLYKDFVFSDADAMVRQLYTVRDAPYPDYAGAFFYEFGEFPYADGARAEGLMGAFTLAHKVGDRARVTLYGNALRLVAWATMHLVNTPESVYFARAPDIAIGGIRFKYTRQWFRIDTIQHVAAFYLKMMLDGRCPVPTEADLGPAAATEAAPAVPSPAPAD</sequence>
<dbReference type="SUPFAM" id="SSF48208">
    <property type="entry name" value="Six-hairpin glycosidases"/>
    <property type="match status" value="1"/>
</dbReference>
<name>A0A7W6RWJ6_9PROT</name>
<dbReference type="AlphaFoldDB" id="A0A7W6RWJ6"/>
<evidence type="ECO:0000313" key="1">
    <source>
        <dbReference type="EMBL" id="MBB4284396.1"/>
    </source>
</evidence>
<reference evidence="1 2" key="1">
    <citation type="submission" date="2020-08" db="EMBL/GenBank/DDBJ databases">
        <title>Genome sequencing of Purple Non-Sulfur Bacteria from various extreme environments.</title>
        <authorList>
            <person name="Mayer M."/>
        </authorList>
    </citation>
    <scope>NUCLEOTIDE SEQUENCE [LARGE SCALE GENOMIC DNA]</scope>
    <source>
        <strain evidence="1 2">JA135</strain>
    </source>
</reference>
<accession>A0A7W6RWJ6</accession>
<dbReference type="GO" id="GO:0005975">
    <property type="term" value="P:carbohydrate metabolic process"/>
    <property type="evidence" value="ECO:0007669"/>
    <property type="project" value="InterPro"/>
</dbReference>
<proteinExistence type="predicted"/>
<evidence type="ECO:0000313" key="2">
    <source>
        <dbReference type="Proteomes" id="UP000555728"/>
    </source>
</evidence>
<dbReference type="InterPro" id="IPR008928">
    <property type="entry name" value="6-hairpin_glycosidase_sf"/>
</dbReference>
<dbReference type="EMBL" id="JACIGI010000001">
    <property type="protein sequence ID" value="MBB4284396.1"/>
    <property type="molecule type" value="Genomic_DNA"/>
</dbReference>